<dbReference type="FunFam" id="3.80.10.10:FF:000356">
    <property type="entry name" value="LRR receptor-like serine/threonine-protein kinase"/>
    <property type="match status" value="1"/>
</dbReference>
<evidence type="ECO:0000313" key="28">
    <source>
        <dbReference type="EMBL" id="RDX60737.1"/>
    </source>
</evidence>
<keyword evidence="10" id="KW-0433">Leucine-rich repeat</keyword>
<dbReference type="InterPro" id="IPR013210">
    <property type="entry name" value="LRR_N_plant-typ"/>
</dbReference>
<reference evidence="28" key="1">
    <citation type="submission" date="2018-05" db="EMBL/GenBank/DDBJ databases">
        <title>Draft genome of Mucuna pruriens seed.</title>
        <authorList>
            <person name="Nnadi N.E."/>
            <person name="Vos R."/>
            <person name="Hasami M.H."/>
            <person name="Devisetty U.K."/>
            <person name="Aguiy J.C."/>
        </authorList>
    </citation>
    <scope>NUCLEOTIDE SEQUENCE [LARGE SCALE GENOMIC DNA]</scope>
    <source>
        <strain evidence="28">JCA_2017</strain>
    </source>
</reference>
<dbReference type="AlphaFoldDB" id="A0A371E432"/>
<keyword evidence="18 25" id="KW-0067">ATP-binding</keyword>
<evidence type="ECO:0000256" key="9">
    <source>
        <dbReference type="ARBA" id="ARBA00022527"/>
    </source>
</evidence>
<keyword evidence="7" id="KW-0134">Cell wall</keyword>
<dbReference type="InterPro" id="IPR017441">
    <property type="entry name" value="Protein_kinase_ATP_BS"/>
</dbReference>
<dbReference type="FunFam" id="1.10.510.10:FF:000276">
    <property type="entry name" value="LRR receptor-like serine/threonine-protein kinase RCH1"/>
    <property type="match status" value="1"/>
</dbReference>
<evidence type="ECO:0000256" key="10">
    <source>
        <dbReference type="ARBA" id="ARBA00022614"/>
    </source>
</evidence>
<keyword evidence="8" id="KW-0964">Secreted</keyword>
<keyword evidence="6" id="KW-1003">Cell membrane</keyword>
<keyword evidence="22" id="KW-0675">Receptor</keyword>
<evidence type="ECO:0000256" key="18">
    <source>
        <dbReference type="ARBA" id="ARBA00022840"/>
    </source>
</evidence>
<comment type="similarity">
    <text evidence="5">Belongs to the RLP family.</text>
</comment>
<evidence type="ECO:0000256" key="22">
    <source>
        <dbReference type="ARBA" id="ARBA00023170"/>
    </source>
</evidence>
<evidence type="ECO:0000256" key="26">
    <source>
        <dbReference type="SAM" id="Phobius"/>
    </source>
</evidence>
<evidence type="ECO:0000256" key="16">
    <source>
        <dbReference type="ARBA" id="ARBA00022777"/>
    </source>
</evidence>
<evidence type="ECO:0000256" key="23">
    <source>
        <dbReference type="ARBA" id="ARBA00023180"/>
    </source>
</evidence>
<feature type="non-terminal residue" evidence="28">
    <location>
        <position position="1"/>
    </location>
</feature>
<keyword evidence="14" id="KW-0677">Repeat</keyword>
<evidence type="ECO:0000256" key="12">
    <source>
        <dbReference type="ARBA" id="ARBA00022692"/>
    </source>
</evidence>
<accession>A0A371E432</accession>
<evidence type="ECO:0000256" key="11">
    <source>
        <dbReference type="ARBA" id="ARBA00022679"/>
    </source>
</evidence>
<evidence type="ECO:0000256" key="8">
    <source>
        <dbReference type="ARBA" id="ARBA00022525"/>
    </source>
</evidence>
<evidence type="ECO:0000313" key="29">
    <source>
        <dbReference type="Proteomes" id="UP000257109"/>
    </source>
</evidence>
<evidence type="ECO:0000256" key="15">
    <source>
        <dbReference type="ARBA" id="ARBA00022741"/>
    </source>
</evidence>
<keyword evidence="20 26" id="KW-0472">Membrane</keyword>
<keyword evidence="16" id="KW-0418">Kinase</keyword>
<keyword evidence="29" id="KW-1185">Reference proteome</keyword>
<comment type="caution">
    <text evidence="28">The sequence shown here is derived from an EMBL/GenBank/DDBJ whole genome shotgun (WGS) entry which is preliminary data.</text>
</comment>
<dbReference type="GO" id="GO:0004674">
    <property type="term" value="F:protein serine/threonine kinase activity"/>
    <property type="evidence" value="ECO:0007669"/>
    <property type="project" value="UniProtKB-KW"/>
</dbReference>
<dbReference type="FunFam" id="3.80.10.10:FF:000400">
    <property type="entry name" value="Nuclear pore complex protein NUP107"/>
    <property type="match status" value="1"/>
</dbReference>
<dbReference type="PANTHER" id="PTHR27000">
    <property type="entry name" value="LEUCINE-RICH REPEAT RECEPTOR-LIKE PROTEIN KINASE FAMILY PROTEIN-RELATED"/>
    <property type="match status" value="1"/>
</dbReference>
<dbReference type="OrthoDB" id="676979at2759"/>
<keyword evidence="9" id="KW-0723">Serine/threonine-protein kinase</keyword>
<dbReference type="Gene3D" id="3.80.10.10">
    <property type="entry name" value="Ribonuclease Inhibitor"/>
    <property type="match status" value="5"/>
</dbReference>
<feature type="binding site" evidence="25">
    <location>
        <position position="816"/>
    </location>
    <ligand>
        <name>ATP</name>
        <dbReference type="ChEBI" id="CHEBI:30616"/>
    </ligand>
</feature>
<dbReference type="Proteomes" id="UP000257109">
    <property type="component" value="Unassembled WGS sequence"/>
</dbReference>
<evidence type="ECO:0000256" key="14">
    <source>
        <dbReference type="ARBA" id="ARBA00022737"/>
    </source>
</evidence>
<evidence type="ECO:0000256" key="20">
    <source>
        <dbReference type="ARBA" id="ARBA00023136"/>
    </source>
</evidence>
<dbReference type="SUPFAM" id="SSF56112">
    <property type="entry name" value="Protein kinase-like (PK-like)"/>
    <property type="match status" value="1"/>
</dbReference>
<comment type="similarity">
    <text evidence="4">Belongs to the protein kinase superfamily. Ser/Thr protein kinase family.</text>
</comment>
<dbReference type="PROSITE" id="PS00108">
    <property type="entry name" value="PROTEIN_KINASE_ST"/>
    <property type="match status" value="1"/>
</dbReference>
<dbReference type="InterPro" id="IPR032675">
    <property type="entry name" value="LRR_dom_sf"/>
</dbReference>
<dbReference type="PRINTS" id="PR00019">
    <property type="entry name" value="LEURICHRPT"/>
</dbReference>
<keyword evidence="13" id="KW-0732">Signal</keyword>
<dbReference type="SMART" id="SM00369">
    <property type="entry name" value="LRR_TYP"/>
    <property type="match status" value="8"/>
</dbReference>
<keyword evidence="12 26" id="KW-0812">Transmembrane</keyword>
<sequence>MVSMLTSRQSLYISSSSSPSPSSSLFCIILLQVTLLYGLAFSANHEASTLFSWLHTPSATPPPPFFSNWNILDPNPCNWTSITCSSLGFVTEINIQSIPLELPMPSNLSSFHSLKKLVISDANLTGTIPSGIGDCSSLTVIDLSSNNLVGSIPPSIGKLQNLQNLSLNSNQLTGKIPVELSNCIGLKNLLLFDNQLGGTIPPELGKLSQLESLRAGGNKDIVGKIPEEIGECSNLTVLGLADTRISGSLPASLGRLTKLQTLSIYTTMLSGEIPPELGNCSELIDLFLYENSLSGSIPSELGKLQKLQQLFLWQNGLVGAIPQEIGNCTSLRKIDFSLNSLSGTIPLSLGGLLALEEFMISDNNVSGSIPYSLSNAKNLQQLQVDTNQLSGLIPAELGKLSNLMVFFAWQNQLEGSIPSTLGNCSNLQALDLSRNSLTGSIPVGLFQLQNLTKLLLISNDISGFIPNEIGSCSSLIRLRLGNNRITGSIPKTIGSLKSLNFLDLSGNRLSGLVPDDIGSCTQLQMIDFSSNNLEGPLPNSLSSLSAVQVLDASSNKFSGPIPASLGRLVSLSKLILSNNLFSGPIPASLSLCSNLQLLDLSSNKLSGSIPAELGRMETLEIALNLSCNSLSGTIPAQISALNKLSILDLSHNQLEGDLQPLAELDNLVSLNVSYNKFSGCLPDNKLFRQLSSKDLTANEGLSCFLKDSGKAGVAYNENEVRKSRRLKLAIGLLIALTVIMIVMGITAVIKARKPIRDDDSELGDSWPWQFIPFQKLNFSVEQVLRCLVDRNIIGKGCSGVVYRAEMDNGEAIAVKKLWPTTIDAGEAFKEEKSGVRDSFSAEVKTLGSIRHKNIVRFLGCCWNRKTRLLIFDYMPNGSLSNILHERSGNSLEWELRYRILLGAAEGLAYLHHDCVPPIVHRDIKANNILIGLEFEPYIADFGLAKLVDDGDFGRSSNTVAGSYGYIAPGEFEFVSEYGYMMKITEKSDVYSYGKQPIDPTIPDGLHVVDWVRQKKGLEVLDPSLLSRPESEIEEMMQALGIALLCVNSSPDERPTMRDIAAMLKEIKHEREEYAKFDVLLKGSPANGAASCGNKSFGGVVPTSSSSVPGMQNLKTKSNNSSFSVSSLLHSSSSVKLVRTFSSHLLFGLLRVRHG</sequence>
<dbReference type="Pfam" id="PF23598">
    <property type="entry name" value="LRR_14"/>
    <property type="match status" value="2"/>
</dbReference>
<keyword evidence="23" id="KW-0325">Glycoprotein</keyword>
<dbReference type="EMBL" id="QJKJ01016621">
    <property type="protein sequence ID" value="RDX60737.1"/>
    <property type="molecule type" value="Genomic_DNA"/>
</dbReference>
<dbReference type="InterPro" id="IPR008271">
    <property type="entry name" value="Ser/Thr_kinase_AS"/>
</dbReference>
<dbReference type="PROSITE" id="PS00107">
    <property type="entry name" value="PROTEIN_KINASE_ATP"/>
    <property type="match status" value="1"/>
</dbReference>
<evidence type="ECO:0000256" key="21">
    <source>
        <dbReference type="ARBA" id="ARBA00023157"/>
    </source>
</evidence>
<comment type="similarity">
    <text evidence="24">Belongs to the polygalacturonase-inhibiting protein family.</text>
</comment>
<evidence type="ECO:0000256" key="17">
    <source>
        <dbReference type="ARBA" id="ARBA00022821"/>
    </source>
</evidence>
<dbReference type="InterPro" id="IPR055414">
    <property type="entry name" value="LRR_R13L4/SHOC2-like"/>
</dbReference>
<feature type="domain" description="Protein kinase" evidence="27">
    <location>
        <begin position="787"/>
        <end position="1071"/>
    </location>
</feature>
<dbReference type="FunFam" id="3.80.10.10:FF:000041">
    <property type="entry name" value="LRR receptor-like serine/threonine-protein kinase ERECTA"/>
    <property type="match status" value="1"/>
</dbReference>
<dbReference type="SMART" id="SM00220">
    <property type="entry name" value="S_TKc"/>
    <property type="match status" value="1"/>
</dbReference>
<name>A0A371E432_MUCPR</name>
<keyword evidence="17" id="KW-0611">Plant defense</keyword>
<evidence type="ECO:0000256" key="25">
    <source>
        <dbReference type="PROSITE-ProRule" id="PRU10141"/>
    </source>
</evidence>
<evidence type="ECO:0000256" key="19">
    <source>
        <dbReference type="ARBA" id="ARBA00022989"/>
    </source>
</evidence>
<keyword evidence="21" id="KW-1015">Disulfide bond</keyword>
<evidence type="ECO:0000256" key="24">
    <source>
        <dbReference type="ARBA" id="ARBA00038043"/>
    </source>
</evidence>
<evidence type="ECO:0000256" key="6">
    <source>
        <dbReference type="ARBA" id="ARBA00022475"/>
    </source>
</evidence>
<protein>
    <submittedName>
        <fullName evidence="28">Receptor-like protein kinase 2</fullName>
    </submittedName>
</protein>
<dbReference type="FunFam" id="3.80.10.10:FF:000393">
    <property type="entry name" value="LRR receptor-like serine/threonine-protein kinase RCH1"/>
    <property type="match status" value="1"/>
</dbReference>
<keyword evidence="19 26" id="KW-1133">Transmembrane helix</keyword>
<dbReference type="GO" id="GO:0005886">
    <property type="term" value="C:plasma membrane"/>
    <property type="evidence" value="ECO:0007669"/>
    <property type="project" value="UniProtKB-SubCell"/>
</dbReference>
<evidence type="ECO:0000256" key="5">
    <source>
        <dbReference type="ARBA" id="ARBA00009592"/>
    </source>
</evidence>
<dbReference type="SUPFAM" id="SSF52047">
    <property type="entry name" value="RNI-like"/>
    <property type="match status" value="1"/>
</dbReference>
<evidence type="ECO:0000256" key="7">
    <source>
        <dbReference type="ARBA" id="ARBA00022512"/>
    </source>
</evidence>
<dbReference type="InterPro" id="IPR001245">
    <property type="entry name" value="Ser-Thr/Tyr_kinase_cat_dom"/>
</dbReference>
<keyword evidence="15 25" id="KW-0547">Nucleotide-binding</keyword>
<dbReference type="STRING" id="157652.A0A371E432"/>
<dbReference type="InterPro" id="IPR003591">
    <property type="entry name" value="Leu-rich_rpt_typical-subtyp"/>
</dbReference>
<feature type="transmembrane region" description="Helical" evidence="26">
    <location>
        <begin position="728"/>
        <end position="749"/>
    </location>
</feature>
<comment type="subcellular location">
    <subcellularLocation>
        <location evidence="3">Cell membrane</location>
        <topology evidence="3">Single-pass type I membrane protein</topology>
    </subcellularLocation>
    <subcellularLocation>
        <location evidence="1">Membrane</location>
        <topology evidence="1">Peripheral membrane protein</topology>
    </subcellularLocation>
    <subcellularLocation>
        <location evidence="2">Secreted</location>
        <location evidence="2">Cell wall</location>
    </subcellularLocation>
</comment>
<dbReference type="PROSITE" id="PS51450">
    <property type="entry name" value="LRR"/>
    <property type="match status" value="1"/>
</dbReference>
<dbReference type="InterPro" id="IPR001611">
    <property type="entry name" value="Leu-rich_rpt"/>
</dbReference>
<evidence type="ECO:0000256" key="4">
    <source>
        <dbReference type="ARBA" id="ARBA00008684"/>
    </source>
</evidence>
<dbReference type="FunFam" id="3.80.10.10:FF:000270">
    <property type="entry name" value="Putative LRR receptor-like serine/threonine-protein kinase"/>
    <property type="match status" value="1"/>
</dbReference>
<dbReference type="Pfam" id="PF08263">
    <property type="entry name" value="LRRNT_2"/>
    <property type="match status" value="1"/>
</dbReference>
<dbReference type="Pfam" id="PF07714">
    <property type="entry name" value="PK_Tyr_Ser-Thr"/>
    <property type="match status" value="1"/>
</dbReference>
<evidence type="ECO:0000256" key="13">
    <source>
        <dbReference type="ARBA" id="ARBA00022729"/>
    </source>
</evidence>
<evidence type="ECO:0000256" key="3">
    <source>
        <dbReference type="ARBA" id="ARBA00004251"/>
    </source>
</evidence>
<proteinExistence type="inferred from homology"/>
<dbReference type="InterPro" id="IPR011009">
    <property type="entry name" value="Kinase-like_dom_sf"/>
</dbReference>
<dbReference type="PANTHER" id="PTHR27000:SF758">
    <property type="entry name" value="LRR RECEPTOR-LIKE SERINE_THREONINE-PROTEIN KINASE RGI1"/>
    <property type="match status" value="1"/>
</dbReference>
<dbReference type="Pfam" id="PF13855">
    <property type="entry name" value="LRR_8"/>
    <property type="match status" value="1"/>
</dbReference>
<organism evidence="28 29">
    <name type="scientific">Mucuna pruriens</name>
    <name type="common">Velvet bean</name>
    <name type="synonym">Dolichos pruriens</name>
    <dbReference type="NCBI Taxonomy" id="157652"/>
    <lineage>
        <taxon>Eukaryota</taxon>
        <taxon>Viridiplantae</taxon>
        <taxon>Streptophyta</taxon>
        <taxon>Embryophyta</taxon>
        <taxon>Tracheophyta</taxon>
        <taxon>Spermatophyta</taxon>
        <taxon>Magnoliopsida</taxon>
        <taxon>eudicotyledons</taxon>
        <taxon>Gunneridae</taxon>
        <taxon>Pentapetalae</taxon>
        <taxon>rosids</taxon>
        <taxon>fabids</taxon>
        <taxon>Fabales</taxon>
        <taxon>Fabaceae</taxon>
        <taxon>Papilionoideae</taxon>
        <taxon>50 kb inversion clade</taxon>
        <taxon>NPAAA clade</taxon>
        <taxon>indigoferoid/millettioid clade</taxon>
        <taxon>Phaseoleae</taxon>
        <taxon>Mucuna</taxon>
    </lineage>
</organism>
<dbReference type="GO" id="GO:0001653">
    <property type="term" value="F:peptide receptor activity"/>
    <property type="evidence" value="ECO:0007669"/>
    <property type="project" value="UniProtKB-ARBA"/>
</dbReference>
<evidence type="ECO:0000256" key="1">
    <source>
        <dbReference type="ARBA" id="ARBA00004170"/>
    </source>
</evidence>
<dbReference type="SUPFAM" id="SSF52058">
    <property type="entry name" value="L domain-like"/>
    <property type="match status" value="1"/>
</dbReference>
<keyword evidence="11" id="KW-0808">Transferase</keyword>
<dbReference type="FunFam" id="3.30.200.20:FF:000517">
    <property type="entry name" value="probable LRR receptor-like serine/threonine-protein kinase At1g34110"/>
    <property type="match status" value="1"/>
</dbReference>
<dbReference type="InterPro" id="IPR000719">
    <property type="entry name" value="Prot_kinase_dom"/>
</dbReference>
<dbReference type="PROSITE" id="PS50011">
    <property type="entry name" value="PROTEIN_KINASE_DOM"/>
    <property type="match status" value="1"/>
</dbReference>
<dbReference type="Gene3D" id="1.10.510.10">
    <property type="entry name" value="Transferase(Phosphotransferase) domain 1"/>
    <property type="match status" value="1"/>
</dbReference>
<dbReference type="Pfam" id="PF00560">
    <property type="entry name" value="LRR_1"/>
    <property type="match status" value="2"/>
</dbReference>
<evidence type="ECO:0000259" key="27">
    <source>
        <dbReference type="PROSITE" id="PS50011"/>
    </source>
</evidence>
<gene>
    <name evidence="28" type="primary">RCH2</name>
    <name evidence="28" type="ORF">CR513_61096</name>
</gene>
<dbReference type="GO" id="GO:0006952">
    <property type="term" value="P:defense response"/>
    <property type="evidence" value="ECO:0007669"/>
    <property type="project" value="UniProtKB-KW"/>
</dbReference>
<dbReference type="GO" id="GO:0005524">
    <property type="term" value="F:ATP binding"/>
    <property type="evidence" value="ECO:0007669"/>
    <property type="project" value="UniProtKB-UniRule"/>
</dbReference>
<evidence type="ECO:0000256" key="2">
    <source>
        <dbReference type="ARBA" id="ARBA00004191"/>
    </source>
</evidence>
<dbReference type="Gene3D" id="3.30.200.20">
    <property type="entry name" value="Phosphorylase Kinase, domain 1"/>
    <property type="match status" value="1"/>
</dbReference>